<dbReference type="InterPro" id="IPR019821">
    <property type="entry name" value="Kinesin_motor_CS"/>
</dbReference>
<gene>
    <name evidence="14" type="primary">KIF5A</name>
</gene>
<accession>A0A8C7QTS6</accession>
<feature type="binding site" evidence="9">
    <location>
        <begin position="86"/>
        <end position="93"/>
    </location>
    <ligand>
        <name>ATP</name>
        <dbReference type="ChEBI" id="CHEBI:30616"/>
    </ligand>
</feature>
<feature type="compositionally biased region" description="Polar residues" evidence="12">
    <location>
        <begin position="968"/>
        <end position="990"/>
    </location>
</feature>
<keyword evidence="8" id="KW-0206">Cytoskeleton</keyword>
<feature type="coiled-coil region" evidence="11">
    <location>
        <begin position="752"/>
        <end position="789"/>
    </location>
</feature>
<dbReference type="Gene3D" id="3.40.850.10">
    <property type="entry name" value="Kinesin motor domain"/>
    <property type="match status" value="1"/>
</dbReference>
<keyword evidence="5 9" id="KW-0067">ATP-binding</keyword>
<evidence type="ECO:0000256" key="3">
    <source>
        <dbReference type="ARBA" id="ARBA00022701"/>
    </source>
</evidence>
<keyword evidence="4 9" id="KW-0547">Nucleotide-binding</keyword>
<dbReference type="GO" id="GO:0008017">
    <property type="term" value="F:microtubule binding"/>
    <property type="evidence" value="ECO:0007669"/>
    <property type="project" value="InterPro"/>
</dbReference>
<dbReference type="GO" id="GO:0007018">
    <property type="term" value="P:microtubule-based movement"/>
    <property type="evidence" value="ECO:0007669"/>
    <property type="project" value="InterPro"/>
</dbReference>
<evidence type="ECO:0000256" key="6">
    <source>
        <dbReference type="ARBA" id="ARBA00023054"/>
    </source>
</evidence>
<dbReference type="CDD" id="cd01369">
    <property type="entry name" value="KISc_KHC_KIF5"/>
    <property type="match status" value="1"/>
</dbReference>
<name>A0A8C7QTS6_ONCMY</name>
<evidence type="ECO:0000256" key="7">
    <source>
        <dbReference type="ARBA" id="ARBA00023175"/>
    </source>
</evidence>
<dbReference type="SUPFAM" id="SSF52540">
    <property type="entry name" value="P-loop containing nucleoside triphosphate hydrolases"/>
    <property type="match status" value="1"/>
</dbReference>
<dbReference type="GO" id="GO:0005524">
    <property type="term" value="F:ATP binding"/>
    <property type="evidence" value="ECO:0007669"/>
    <property type="project" value="UniProtKB-UniRule"/>
</dbReference>
<keyword evidence="3 10" id="KW-0493">Microtubule</keyword>
<feature type="coiled-coil region" evidence="11">
    <location>
        <begin position="580"/>
        <end position="663"/>
    </location>
</feature>
<dbReference type="Pfam" id="PF00225">
    <property type="entry name" value="Kinesin"/>
    <property type="match status" value="1"/>
</dbReference>
<dbReference type="InterPro" id="IPR027417">
    <property type="entry name" value="P-loop_NTPase"/>
</dbReference>
<feature type="compositionally biased region" description="Low complexity" evidence="12">
    <location>
        <begin position="953"/>
        <end position="964"/>
    </location>
</feature>
<sequence>MADVSAECNIKVLCRFRPLNQSEIIRGDKFIPSFQADDTVSIAGKSYVFDRVFPTNTTQEQVYNTCAKQIVKDVLGGYNGTIFAYGQTSSGKTHTMEGKLHDPHGMGIIPRIAEDIFNHIFAMDENLEFHIKVSYFEIYMDKIRDLLDVTKTNLAVHEDKHRVPYVKGCTERFVSCPEEVMDVIDEGKANRHVAVTNMNEHSSRSHSIFLINIKQEHVETEQKLCGKLYLVDLAGSEKVSKTGAEGAVLEEAKNINKSLSSLGNVISALAEGNKTHVPYRDSKMTRILQDSLGGNCRTTMFICCSPSSYNDQETKSTLMFGQRAKTIRNKASVNLELTAEQWKKKYEKEKEKNKVMKETVQRLEAELNQWRNGENSHGTGTLSRLPREDSSSSIVIRISEEERQKYEEEIRKLYKQLDDKDDEINQQSQLVEKLKEQMLDQEELLASSRGDSEKVSVDLGRLQMESEVAKAEVREVLQALEELAVNYDQKSQEVEDKSLQNKLLAEELAKKMAHLMRIEADLCRLQEVSVHQRKRIAEVLNGLMRDLSEFSAIVGNKDIKLPMEITGAIEEEFTVARLYISKIKSEVKSMVKRCRQLENLQMEFHRKMEETGRELSSCQLLISQHEVKIRSLTEYIQNVEQKKRQLEENVDSLSEELDKLQTQERMSAGTKGENQTDVEESADVKVTWLQTMEAHRETHHKQLGRLRDDINEKQKIIDDLTDRNCRLHLELEHLRSDFDRLMRQEHQKSLQLEELKFLYERHEQSKQDLKGLEETVARELQTLHNLRKLFVQDLTIRVKRHSEMERNESGGSSHQKQKISFLENNLDQLTKVHKQLVRDNADLRCELPKLEKRLRSTAERVRALEGALKEAKEGAMKDRRRYQQEVERIKDAMRVKNPLRRPHAAQIAKPVRPGQFPLCSPTNPWVRITERQHSIHFSNAMFQMPSLTPSQIASHHAASPATAPYFKPSQSKDQSNNHNSTESNMPQTNK</sequence>
<organism evidence="14 15">
    <name type="scientific">Oncorhynchus mykiss</name>
    <name type="common">Rainbow trout</name>
    <name type="synonym">Salmo gairdneri</name>
    <dbReference type="NCBI Taxonomy" id="8022"/>
    <lineage>
        <taxon>Eukaryota</taxon>
        <taxon>Metazoa</taxon>
        <taxon>Chordata</taxon>
        <taxon>Craniata</taxon>
        <taxon>Vertebrata</taxon>
        <taxon>Euteleostomi</taxon>
        <taxon>Actinopterygii</taxon>
        <taxon>Neopterygii</taxon>
        <taxon>Teleostei</taxon>
        <taxon>Protacanthopterygii</taxon>
        <taxon>Salmoniformes</taxon>
        <taxon>Salmonidae</taxon>
        <taxon>Salmoninae</taxon>
        <taxon>Oncorhynchus</taxon>
    </lineage>
</organism>
<dbReference type="PROSITE" id="PS50067">
    <property type="entry name" value="KINESIN_MOTOR_2"/>
    <property type="match status" value="1"/>
</dbReference>
<proteinExistence type="inferred from homology"/>
<dbReference type="InterPro" id="IPR059182">
    <property type="entry name" value="Khc_C"/>
</dbReference>
<keyword evidence="6 11" id="KW-0175">Coiled coil</keyword>
<dbReference type="PROSITE" id="PS00411">
    <property type="entry name" value="KINESIN_MOTOR_1"/>
    <property type="match status" value="1"/>
</dbReference>
<comment type="subcellular location">
    <subcellularLocation>
        <location evidence="1">Cytoplasm</location>
        <location evidence="1">Cytoskeleton</location>
    </subcellularLocation>
</comment>
<dbReference type="GeneTree" id="ENSGT00940000159439"/>
<dbReference type="GO" id="GO:0005874">
    <property type="term" value="C:microtubule"/>
    <property type="evidence" value="ECO:0007669"/>
    <property type="project" value="UniProtKB-KW"/>
</dbReference>
<reference evidence="14" key="3">
    <citation type="submission" date="2025-09" db="UniProtKB">
        <authorList>
            <consortium name="Ensembl"/>
        </authorList>
    </citation>
    <scope>IDENTIFICATION</scope>
</reference>
<dbReference type="GO" id="GO:0003777">
    <property type="term" value="F:microtubule motor activity"/>
    <property type="evidence" value="ECO:0007669"/>
    <property type="project" value="InterPro"/>
</dbReference>
<evidence type="ECO:0000256" key="2">
    <source>
        <dbReference type="ARBA" id="ARBA00022490"/>
    </source>
</evidence>
<evidence type="ECO:0000313" key="15">
    <source>
        <dbReference type="Proteomes" id="UP000694395"/>
    </source>
</evidence>
<evidence type="ECO:0000256" key="8">
    <source>
        <dbReference type="ARBA" id="ARBA00023212"/>
    </source>
</evidence>
<protein>
    <recommendedName>
        <fullName evidence="10">Kinesin-like protein</fullName>
    </recommendedName>
</protein>
<dbReference type="InterPro" id="IPR036961">
    <property type="entry name" value="Kinesin_motor_dom_sf"/>
</dbReference>
<dbReference type="Proteomes" id="UP000694395">
    <property type="component" value="Chromosome 17"/>
</dbReference>
<feature type="coiled-coil region" evidence="11">
    <location>
        <begin position="819"/>
        <end position="892"/>
    </location>
</feature>
<dbReference type="CDD" id="cd23649">
    <property type="entry name" value="Khc_CBD_cc"/>
    <property type="match status" value="1"/>
</dbReference>
<dbReference type="InterPro" id="IPR027640">
    <property type="entry name" value="Kinesin-like_fam"/>
</dbReference>
<evidence type="ECO:0000256" key="1">
    <source>
        <dbReference type="ARBA" id="ARBA00004245"/>
    </source>
</evidence>
<reference evidence="14" key="2">
    <citation type="submission" date="2025-08" db="UniProtKB">
        <authorList>
            <consortium name="Ensembl"/>
        </authorList>
    </citation>
    <scope>IDENTIFICATION</scope>
</reference>
<feature type="domain" description="Kinesin motor" evidence="13">
    <location>
        <begin position="9"/>
        <end position="327"/>
    </location>
</feature>
<dbReference type="PRINTS" id="PR00380">
    <property type="entry name" value="KINESINHEAVY"/>
</dbReference>
<evidence type="ECO:0000256" key="11">
    <source>
        <dbReference type="SAM" id="Coils"/>
    </source>
</evidence>
<evidence type="ECO:0000256" key="9">
    <source>
        <dbReference type="PROSITE-ProRule" id="PRU00283"/>
    </source>
</evidence>
<dbReference type="PANTHER" id="PTHR47968">
    <property type="entry name" value="CENTROMERE PROTEIN E"/>
    <property type="match status" value="1"/>
</dbReference>
<evidence type="ECO:0000256" key="12">
    <source>
        <dbReference type="SAM" id="MobiDB-lite"/>
    </source>
</evidence>
<evidence type="ECO:0000313" key="14">
    <source>
        <dbReference type="Ensembl" id="ENSOMYP00000043469.2"/>
    </source>
</evidence>
<evidence type="ECO:0000256" key="5">
    <source>
        <dbReference type="ARBA" id="ARBA00022840"/>
    </source>
</evidence>
<evidence type="ECO:0000256" key="4">
    <source>
        <dbReference type="ARBA" id="ARBA00022741"/>
    </source>
</evidence>
<dbReference type="FunFam" id="3.40.850.10:FF:000009">
    <property type="entry name" value="Kinesin-like protein"/>
    <property type="match status" value="1"/>
</dbReference>
<evidence type="ECO:0000259" key="13">
    <source>
        <dbReference type="PROSITE" id="PS50067"/>
    </source>
</evidence>
<reference evidence="14" key="1">
    <citation type="submission" date="2020-07" db="EMBL/GenBank/DDBJ databases">
        <title>A long reads based de novo assembly of the rainbow trout Arlee double haploid line genome.</title>
        <authorList>
            <person name="Gao G."/>
            <person name="Palti Y."/>
        </authorList>
    </citation>
    <scope>NUCLEOTIDE SEQUENCE [LARGE SCALE GENOMIC DNA]</scope>
</reference>
<keyword evidence="7 9" id="KW-0505">Motor protein</keyword>
<dbReference type="AlphaFoldDB" id="A0A8C7QTS6"/>
<keyword evidence="2" id="KW-0963">Cytoplasm</keyword>
<keyword evidence="15" id="KW-1185">Reference proteome</keyword>
<evidence type="ECO:0000256" key="10">
    <source>
        <dbReference type="RuleBase" id="RU000394"/>
    </source>
</evidence>
<dbReference type="PANTHER" id="PTHR47968:SF36">
    <property type="entry name" value="KINESIN HEAVY CHAIN ISOFORM X1"/>
    <property type="match status" value="1"/>
</dbReference>
<dbReference type="Ensembl" id="ENSOMYT00000047378.2">
    <property type="protein sequence ID" value="ENSOMYP00000043469.2"/>
    <property type="gene ID" value="ENSOMYG00000055988.1"/>
</dbReference>
<comment type="similarity">
    <text evidence="9 10">Belongs to the TRAFAC class myosin-kinesin ATPase superfamily. Kinesin family.</text>
</comment>
<feature type="coiled-coil region" evidence="11">
    <location>
        <begin position="332"/>
        <end position="500"/>
    </location>
</feature>
<dbReference type="Gene3D" id="6.10.250.1590">
    <property type="match status" value="1"/>
</dbReference>
<dbReference type="SMART" id="SM00129">
    <property type="entry name" value="KISc"/>
    <property type="match status" value="1"/>
</dbReference>
<dbReference type="InterPro" id="IPR001752">
    <property type="entry name" value="Kinesin_motor_dom"/>
</dbReference>
<feature type="region of interest" description="Disordered" evidence="12">
    <location>
        <begin position="951"/>
        <end position="990"/>
    </location>
</feature>